<organism evidence="2 3">
    <name type="scientific">Staurois parvus</name>
    <dbReference type="NCBI Taxonomy" id="386267"/>
    <lineage>
        <taxon>Eukaryota</taxon>
        <taxon>Metazoa</taxon>
        <taxon>Chordata</taxon>
        <taxon>Craniata</taxon>
        <taxon>Vertebrata</taxon>
        <taxon>Euteleostomi</taxon>
        <taxon>Amphibia</taxon>
        <taxon>Batrachia</taxon>
        <taxon>Anura</taxon>
        <taxon>Neobatrachia</taxon>
        <taxon>Ranoidea</taxon>
        <taxon>Ranidae</taxon>
        <taxon>Staurois</taxon>
    </lineage>
</organism>
<feature type="region of interest" description="Disordered" evidence="1">
    <location>
        <begin position="1"/>
        <end position="47"/>
    </location>
</feature>
<evidence type="ECO:0000256" key="1">
    <source>
        <dbReference type="SAM" id="MobiDB-lite"/>
    </source>
</evidence>
<name>A0ABN9ACR7_9NEOB</name>
<evidence type="ECO:0000313" key="2">
    <source>
        <dbReference type="EMBL" id="CAI9533792.1"/>
    </source>
</evidence>
<protein>
    <submittedName>
        <fullName evidence="2">Uncharacterized protein</fullName>
    </submittedName>
</protein>
<feature type="compositionally biased region" description="Polar residues" evidence="1">
    <location>
        <begin position="1"/>
        <end position="10"/>
    </location>
</feature>
<reference evidence="2" key="1">
    <citation type="submission" date="2023-05" db="EMBL/GenBank/DDBJ databases">
        <authorList>
            <person name="Stuckert A."/>
        </authorList>
    </citation>
    <scope>NUCLEOTIDE SEQUENCE</scope>
</reference>
<proteinExistence type="predicted"/>
<accession>A0ABN9ACR7</accession>
<comment type="caution">
    <text evidence="2">The sequence shown here is derived from an EMBL/GenBank/DDBJ whole genome shotgun (WGS) entry which is preliminary data.</text>
</comment>
<keyword evidence="3" id="KW-1185">Reference proteome</keyword>
<feature type="compositionally biased region" description="Polar residues" evidence="1">
    <location>
        <begin position="27"/>
        <end position="37"/>
    </location>
</feature>
<dbReference type="Proteomes" id="UP001162483">
    <property type="component" value="Unassembled WGS sequence"/>
</dbReference>
<dbReference type="EMBL" id="CATNWA010000155">
    <property type="protein sequence ID" value="CAI9533792.1"/>
    <property type="molecule type" value="Genomic_DNA"/>
</dbReference>
<gene>
    <name evidence="2" type="ORF">SPARVUS_LOCUS489751</name>
</gene>
<sequence>MMIQVLQSPPYQRDSGVPIPPHITDSGVPTPSQSSDSGVPIPPNPHVIRVFQSPPVIM</sequence>
<evidence type="ECO:0000313" key="3">
    <source>
        <dbReference type="Proteomes" id="UP001162483"/>
    </source>
</evidence>